<organism evidence="2 3">
    <name type="scientific">Aliiruegeria haliotis</name>
    <dbReference type="NCBI Taxonomy" id="1280846"/>
    <lineage>
        <taxon>Bacteria</taxon>
        <taxon>Pseudomonadati</taxon>
        <taxon>Pseudomonadota</taxon>
        <taxon>Alphaproteobacteria</taxon>
        <taxon>Rhodobacterales</taxon>
        <taxon>Roseobacteraceae</taxon>
        <taxon>Aliiruegeria</taxon>
    </lineage>
</organism>
<accession>A0A2T0RVW3</accession>
<name>A0A2T0RVW3_9RHOB</name>
<feature type="signal peptide" evidence="1">
    <location>
        <begin position="1"/>
        <end position="20"/>
    </location>
</feature>
<comment type="caution">
    <text evidence="2">The sequence shown here is derived from an EMBL/GenBank/DDBJ whole genome shotgun (WGS) entry which is preliminary data.</text>
</comment>
<dbReference type="InterPro" id="IPR019225">
    <property type="entry name" value="DUF2155"/>
</dbReference>
<keyword evidence="3" id="KW-1185">Reference proteome</keyword>
<dbReference type="OrthoDB" id="9810376at2"/>
<sequence length="123" mass="13225">MIRAAILCLALVGAAVPAVAQTKATSASGGTIRVLDKTSGETTDVRMSRGQTKIIGKLQITLGDCRYPTNDPNSDAFGWLEIYIDQDGASTEAFSGWMIASSPALSAMDHPRYDVWMLRCNNQ</sequence>
<feature type="chain" id="PRO_5015746673" evidence="1">
    <location>
        <begin position="21"/>
        <end position="123"/>
    </location>
</feature>
<keyword evidence="1" id="KW-0732">Signal</keyword>
<evidence type="ECO:0000313" key="2">
    <source>
        <dbReference type="EMBL" id="PRY25290.1"/>
    </source>
</evidence>
<dbReference type="Pfam" id="PF09923">
    <property type="entry name" value="DUF2155"/>
    <property type="match status" value="1"/>
</dbReference>
<proteinExistence type="predicted"/>
<dbReference type="EMBL" id="PVTD01000002">
    <property type="protein sequence ID" value="PRY25290.1"/>
    <property type="molecule type" value="Genomic_DNA"/>
</dbReference>
<evidence type="ECO:0000313" key="3">
    <source>
        <dbReference type="Proteomes" id="UP000239480"/>
    </source>
</evidence>
<evidence type="ECO:0000256" key="1">
    <source>
        <dbReference type="SAM" id="SignalP"/>
    </source>
</evidence>
<dbReference type="AlphaFoldDB" id="A0A2T0RVW3"/>
<reference evidence="2 3" key="1">
    <citation type="submission" date="2018-03" db="EMBL/GenBank/DDBJ databases">
        <title>Genomic Encyclopedia of Archaeal and Bacterial Type Strains, Phase II (KMG-II): from individual species to whole genera.</title>
        <authorList>
            <person name="Goeker M."/>
        </authorList>
    </citation>
    <scope>NUCLEOTIDE SEQUENCE [LARGE SCALE GENOMIC DNA]</scope>
    <source>
        <strain evidence="2 3">DSM 29328</strain>
    </source>
</reference>
<gene>
    <name evidence="2" type="ORF">CLV78_102468</name>
</gene>
<protein>
    <submittedName>
        <fullName evidence="2">Uncharacterized protein DUF2155</fullName>
    </submittedName>
</protein>
<dbReference type="Proteomes" id="UP000239480">
    <property type="component" value="Unassembled WGS sequence"/>
</dbReference>
<dbReference type="RefSeq" id="WP_106204202.1">
    <property type="nucleotide sequence ID" value="NZ_PVTD01000002.1"/>
</dbReference>